<dbReference type="STRING" id="230819.A0A5C3K9H7"/>
<protein>
    <recommendedName>
        <fullName evidence="5">SURP motif domain-containing protein</fullName>
    </recommendedName>
</protein>
<evidence type="ECO:0000313" key="4">
    <source>
        <dbReference type="Proteomes" id="UP000307440"/>
    </source>
</evidence>
<feature type="compositionally biased region" description="Basic residues" evidence="2">
    <location>
        <begin position="1"/>
        <end position="10"/>
    </location>
</feature>
<dbReference type="EMBL" id="ML210663">
    <property type="protein sequence ID" value="TFK16709.1"/>
    <property type="molecule type" value="Genomic_DNA"/>
</dbReference>
<keyword evidence="4" id="KW-1185">Reference proteome</keyword>
<feature type="coiled-coil region" evidence="1">
    <location>
        <begin position="192"/>
        <end position="219"/>
    </location>
</feature>
<evidence type="ECO:0000313" key="3">
    <source>
        <dbReference type="EMBL" id="TFK16709.1"/>
    </source>
</evidence>
<feature type="region of interest" description="Disordered" evidence="2">
    <location>
        <begin position="137"/>
        <end position="163"/>
    </location>
</feature>
<proteinExistence type="predicted"/>
<dbReference type="OrthoDB" id="2552978at2759"/>
<feature type="region of interest" description="Disordered" evidence="2">
    <location>
        <begin position="299"/>
        <end position="354"/>
    </location>
</feature>
<evidence type="ECO:0000256" key="1">
    <source>
        <dbReference type="SAM" id="Coils"/>
    </source>
</evidence>
<feature type="compositionally biased region" description="Low complexity" evidence="2">
    <location>
        <begin position="140"/>
        <end position="155"/>
    </location>
</feature>
<dbReference type="AlphaFoldDB" id="A0A5C3K9H7"/>
<feature type="compositionally biased region" description="Pro residues" evidence="2">
    <location>
        <begin position="320"/>
        <end position="334"/>
    </location>
</feature>
<accession>A0A5C3K9H7</accession>
<gene>
    <name evidence="3" type="ORF">FA15DRAFT_690068</name>
</gene>
<sequence>MYKERKRPYPSHRESFGGGEALQASAERTYEERQRSLARLHLKAYESDIVVSRGWEKARALEYVPGKGPGSGLILLGGVGGTGNTPAAWDDGDEDVFSLGGGVSKKDGGIGATSEEVWVDHYDARLLLDSFSAIPLPHRAPSTPEESAPSTPSSTWSDLPEDTEETFLLSPSEAEDYHRTKRRRLIDEAWERRMKERQMEEEEEEAEALKRALEATVVDEEPSHETLVLMQRTAAHLLSASNPAQLEMRILANHGGNDKFTFMREGGRSRNVWLRIKEELAVGKRQEAQAKGGAGLGVLAGYHSSGEDSGVNEDDDSVLAPPPREPPPPKPSSPEAPSLASAASTSSEPPSAEAEALKASVVTMITGSVSADKLNVYHDIHGPGYDVRAYVHLSGEYIIFS</sequence>
<name>A0A5C3K9H7_COPMA</name>
<evidence type="ECO:0000256" key="2">
    <source>
        <dbReference type="SAM" id="MobiDB-lite"/>
    </source>
</evidence>
<reference evidence="3 4" key="1">
    <citation type="journal article" date="2019" name="Nat. Ecol. Evol.">
        <title>Megaphylogeny resolves global patterns of mushroom evolution.</title>
        <authorList>
            <person name="Varga T."/>
            <person name="Krizsan K."/>
            <person name="Foldi C."/>
            <person name="Dima B."/>
            <person name="Sanchez-Garcia M."/>
            <person name="Sanchez-Ramirez S."/>
            <person name="Szollosi G.J."/>
            <person name="Szarkandi J.G."/>
            <person name="Papp V."/>
            <person name="Albert L."/>
            <person name="Andreopoulos W."/>
            <person name="Angelini C."/>
            <person name="Antonin V."/>
            <person name="Barry K.W."/>
            <person name="Bougher N.L."/>
            <person name="Buchanan P."/>
            <person name="Buyck B."/>
            <person name="Bense V."/>
            <person name="Catcheside P."/>
            <person name="Chovatia M."/>
            <person name="Cooper J."/>
            <person name="Damon W."/>
            <person name="Desjardin D."/>
            <person name="Finy P."/>
            <person name="Geml J."/>
            <person name="Haridas S."/>
            <person name="Hughes K."/>
            <person name="Justo A."/>
            <person name="Karasinski D."/>
            <person name="Kautmanova I."/>
            <person name="Kiss B."/>
            <person name="Kocsube S."/>
            <person name="Kotiranta H."/>
            <person name="LaButti K.M."/>
            <person name="Lechner B.E."/>
            <person name="Liimatainen K."/>
            <person name="Lipzen A."/>
            <person name="Lukacs Z."/>
            <person name="Mihaltcheva S."/>
            <person name="Morgado L.N."/>
            <person name="Niskanen T."/>
            <person name="Noordeloos M.E."/>
            <person name="Ohm R.A."/>
            <person name="Ortiz-Santana B."/>
            <person name="Ovrebo C."/>
            <person name="Racz N."/>
            <person name="Riley R."/>
            <person name="Savchenko A."/>
            <person name="Shiryaev A."/>
            <person name="Soop K."/>
            <person name="Spirin V."/>
            <person name="Szebenyi C."/>
            <person name="Tomsovsky M."/>
            <person name="Tulloss R.E."/>
            <person name="Uehling J."/>
            <person name="Grigoriev I.V."/>
            <person name="Vagvolgyi C."/>
            <person name="Papp T."/>
            <person name="Martin F.M."/>
            <person name="Miettinen O."/>
            <person name="Hibbett D.S."/>
            <person name="Nagy L.G."/>
        </authorList>
    </citation>
    <scope>NUCLEOTIDE SEQUENCE [LARGE SCALE GENOMIC DNA]</scope>
    <source>
        <strain evidence="3 4">CBS 121175</strain>
    </source>
</reference>
<organism evidence="3 4">
    <name type="scientific">Coprinopsis marcescibilis</name>
    <name type="common">Agaric fungus</name>
    <name type="synonym">Psathyrella marcescibilis</name>
    <dbReference type="NCBI Taxonomy" id="230819"/>
    <lineage>
        <taxon>Eukaryota</taxon>
        <taxon>Fungi</taxon>
        <taxon>Dikarya</taxon>
        <taxon>Basidiomycota</taxon>
        <taxon>Agaricomycotina</taxon>
        <taxon>Agaricomycetes</taxon>
        <taxon>Agaricomycetidae</taxon>
        <taxon>Agaricales</taxon>
        <taxon>Agaricineae</taxon>
        <taxon>Psathyrellaceae</taxon>
        <taxon>Coprinopsis</taxon>
    </lineage>
</organism>
<keyword evidence="1" id="KW-0175">Coiled coil</keyword>
<feature type="region of interest" description="Disordered" evidence="2">
    <location>
        <begin position="1"/>
        <end position="28"/>
    </location>
</feature>
<feature type="compositionally biased region" description="Low complexity" evidence="2">
    <location>
        <begin position="335"/>
        <end position="354"/>
    </location>
</feature>
<evidence type="ECO:0008006" key="5">
    <source>
        <dbReference type="Google" id="ProtNLM"/>
    </source>
</evidence>
<dbReference type="Proteomes" id="UP000307440">
    <property type="component" value="Unassembled WGS sequence"/>
</dbReference>